<feature type="transmembrane region" description="Helical" evidence="7">
    <location>
        <begin position="18"/>
        <end position="42"/>
    </location>
</feature>
<dbReference type="Pfam" id="PF04511">
    <property type="entry name" value="DER1"/>
    <property type="match status" value="1"/>
</dbReference>
<evidence type="ECO:0000256" key="8">
    <source>
        <dbReference type="SAM" id="MobiDB-lite"/>
    </source>
</evidence>
<protein>
    <recommendedName>
        <fullName evidence="7">Derlin</fullName>
    </recommendedName>
</protein>
<dbReference type="SUPFAM" id="SSF144091">
    <property type="entry name" value="Rhomboid-like"/>
    <property type="match status" value="1"/>
</dbReference>
<feature type="transmembrane region" description="Helical" evidence="7">
    <location>
        <begin position="93"/>
        <end position="111"/>
    </location>
</feature>
<dbReference type="OrthoDB" id="1716531at2759"/>
<name>A0A167ITN2_CALVF</name>
<feature type="region of interest" description="Disordered" evidence="8">
    <location>
        <begin position="235"/>
        <end position="273"/>
    </location>
</feature>
<accession>A0A167ITN2</accession>
<gene>
    <name evidence="9" type="ORF">CALVIDRAFT_540415</name>
</gene>
<comment type="function">
    <text evidence="7">May be involved in the degradation of misfolded endoplasmic reticulum (ER) luminal proteins.</text>
</comment>
<dbReference type="EMBL" id="KV417305">
    <property type="protein sequence ID" value="KZO92947.1"/>
    <property type="molecule type" value="Genomic_DNA"/>
</dbReference>
<sequence>MDQIYAELLKIPPVTRTLLLSTCAVTVPCLLKLLSPYIFLFLPELVLQGQVWRVATSFLYGGAGLTFLFDLMTLYRNSSSLEEGPYSGKSYDYAWHVLLAAFAILGINLPLSSYLHAHPLLLALVTLSSRLTPDAQINLMGFLQLPLKYLPYAMLGMDAVMSGPAEAGRGLTGVIVGLGWAMLLERGTAPGAPDLLKRWVGSGLRVVQGAGASGVVNPGALRRAAAGGQATFGTSGPVGGFRTGAGAGPGRERREVPASTGGHSWGTGRRLGD</sequence>
<evidence type="ECO:0000313" key="9">
    <source>
        <dbReference type="EMBL" id="KZO92947.1"/>
    </source>
</evidence>
<evidence type="ECO:0000256" key="2">
    <source>
        <dbReference type="ARBA" id="ARBA00008917"/>
    </source>
</evidence>
<evidence type="ECO:0000256" key="6">
    <source>
        <dbReference type="ARBA" id="ARBA00023136"/>
    </source>
</evidence>
<evidence type="ECO:0000256" key="4">
    <source>
        <dbReference type="ARBA" id="ARBA00022824"/>
    </source>
</evidence>
<dbReference type="InterPro" id="IPR035952">
    <property type="entry name" value="Rhomboid-like_sf"/>
</dbReference>
<dbReference type="InterPro" id="IPR007599">
    <property type="entry name" value="DER1"/>
</dbReference>
<dbReference type="STRING" id="1330018.A0A167ITN2"/>
<feature type="compositionally biased region" description="Gly residues" evidence="8">
    <location>
        <begin position="236"/>
        <end position="249"/>
    </location>
</feature>
<evidence type="ECO:0000256" key="7">
    <source>
        <dbReference type="RuleBase" id="RU363059"/>
    </source>
</evidence>
<keyword evidence="10" id="KW-1185">Reference proteome</keyword>
<proteinExistence type="inferred from homology"/>
<evidence type="ECO:0000313" key="10">
    <source>
        <dbReference type="Proteomes" id="UP000076738"/>
    </source>
</evidence>
<comment type="similarity">
    <text evidence="2 7">Belongs to the derlin family.</text>
</comment>
<comment type="subcellular location">
    <subcellularLocation>
        <location evidence="1 7">Endoplasmic reticulum membrane</location>
        <topology evidence="1 7">Multi-pass membrane protein</topology>
    </subcellularLocation>
</comment>
<dbReference type="Proteomes" id="UP000076738">
    <property type="component" value="Unassembled WGS sequence"/>
</dbReference>
<evidence type="ECO:0000256" key="3">
    <source>
        <dbReference type="ARBA" id="ARBA00022692"/>
    </source>
</evidence>
<keyword evidence="6 7" id="KW-0472">Membrane</keyword>
<feature type="transmembrane region" description="Helical" evidence="7">
    <location>
        <begin position="54"/>
        <end position="73"/>
    </location>
</feature>
<dbReference type="AlphaFoldDB" id="A0A167ITN2"/>
<organism evidence="9 10">
    <name type="scientific">Calocera viscosa (strain TUFC12733)</name>
    <dbReference type="NCBI Taxonomy" id="1330018"/>
    <lineage>
        <taxon>Eukaryota</taxon>
        <taxon>Fungi</taxon>
        <taxon>Dikarya</taxon>
        <taxon>Basidiomycota</taxon>
        <taxon>Agaricomycotina</taxon>
        <taxon>Dacrymycetes</taxon>
        <taxon>Dacrymycetales</taxon>
        <taxon>Dacrymycetaceae</taxon>
        <taxon>Calocera</taxon>
    </lineage>
</organism>
<keyword evidence="3 7" id="KW-0812">Transmembrane</keyword>
<comment type="caution">
    <text evidence="7">Lacks conserved residue(s) required for the propagation of feature annotation.</text>
</comment>
<evidence type="ECO:0000256" key="1">
    <source>
        <dbReference type="ARBA" id="ARBA00004477"/>
    </source>
</evidence>
<dbReference type="PANTHER" id="PTHR11009">
    <property type="entry name" value="DER1-LIKE PROTEIN, DERLIN"/>
    <property type="match status" value="1"/>
</dbReference>
<dbReference type="GO" id="GO:0005789">
    <property type="term" value="C:endoplasmic reticulum membrane"/>
    <property type="evidence" value="ECO:0007669"/>
    <property type="project" value="UniProtKB-SubCell"/>
</dbReference>
<keyword evidence="4 7" id="KW-0256">Endoplasmic reticulum</keyword>
<dbReference type="GO" id="GO:0006950">
    <property type="term" value="P:response to stress"/>
    <property type="evidence" value="ECO:0007669"/>
    <property type="project" value="UniProtKB-ARBA"/>
</dbReference>
<reference evidence="9 10" key="1">
    <citation type="journal article" date="2016" name="Mol. Biol. Evol.">
        <title>Comparative Genomics of Early-Diverging Mushroom-Forming Fungi Provides Insights into the Origins of Lignocellulose Decay Capabilities.</title>
        <authorList>
            <person name="Nagy L.G."/>
            <person name="Riley R."/>
            <person name="Tritt A."/>
            <person name="Adam C."/>
            <person name="Daum C."/>
            <person name="Floudas D."/>
            <person name="Sun H."/>
            <person name="Yadav J.S."/>
            <person name="Pangilinan J."/>
            <person name="Larsson K.H."/>
            <person name="Matsuura K."/>
            <person name="Barry K."/>
            <person name="Labutti K."/>
            <person name="Kuo R."/>
            <person name="Ohm R.A."/>
            <person name="Bhattacharya S.S."/>
            <person name="Shirouzu T."/>
            <person name="Yoshinaga Y."/>
            <person name="Martin F.M."/>
            <person name="Grigoriev I.V."/>
            <person name="Hibbett D.S."/>
        </authorList>
    </citation>
    <scope>NUCLEOTIDE SEQUENCE [LARGE SCALE GENOMIC DNA]</scope>
    <source>
        <strain evidence="9 10">TUFC12733</strain>
    </source>
</reference>
<keyword evidence="5 7" id="KW-1133">Transmembrane helix</keyword>
<evidence type="ECO:0000256" key="5">
    <source>
        <dbReference type="ARBA" id="ARBA00022989"/>
    </source>
</evidence>